<evidence type="ECO:0000256" key="3">
    <source>
        <dbReference type="ARBA" id="ARBA00022614"/>
    </source>
</evidence>
<dbReference type="InterPro" id="IPR001611">
    <property type="entry name" value="Leu-rich_rpt"/>
</dbReference>
<evidence type="ECO:0000256" key="9">
    <source>
        <dbReference type="ARBA" id="ARBA00022989"/>
    </source>
</evidence>
<dbReference type="GO" id="GO:0016020">
    <property type="term" value="C:membrane"/>
    <property type="evidence" value="ECO:0007669"/>
    <property type="project" value="UniProtKB-SubCell"/>
</dbReference>
<evidence type="ECO:0000256" key="6">
    <source>
        <dbReference type="ARBA" id="ARBA00022737"/>
    </source>
</evidence>
<protein>
    <submittedName>
        <fullName evidence="14">Uncharacterized protein</fullName>
    </submittedName>
</protein>
<organism evidence="14 15">
    <name type="scientific">Daucus carota subsp. sativus</name>
    <name type="common">Carrot</name>
    <dbReference type="NCBI Taxonomy" id="79200"/>
    <lineage>
        <taxon>Eukaryota</taxon>
        <taxon>Viridiplantae</taxon>
        <taxon>Streptophyta</taxon>
        <taxon>Embryophyta</taxon>
        <taxon>Tracheophyta</taxon>
        <taxon>Spermatophyta</taxon>
        <taxon>Magnoliopsida</taxon>
        <taxon>eudicotyledons</taxon>
        <taxon>Gunneridae</taxon>
        <taxon>Pentapetalae</taxon>
        <taxon>asterids</taxon>
        <taxon>campanulids</taxon>
        <taxon>Apiales</taxon>
        <taxon>Apiaceae</taxon>
        <taxon>Apioideae</taxon>
        <taxon>Scandiceae</taxon>
        <taxon>Daucinae</taxon>
        <taxon>Daucus</taxon>
        <taxon>Daucus sect. Daucus</taxon>
    </lineage>
</organism>
<dbReference type="Gene3D" id="3.30.200.20">
    <property type="entry name" value="Phosphorylase Kinase, domain 1"/>
    <property type="match status" value="1"/>
</dbReference>
<dbReference type="InterPro" id="IPR050994">
    <property type="entry name" value="At_inactive_RLKs"/>
</dbReference>
<dbReference type="PROSITE" id="PS50011">
    <property type="entry name" value="PROTEIN_KINASE_DOM"/>
    <property type="match status" value="1"/>
</dbReference>
<evidence type="ECO:0000256" key="13">
    <source>
        <dbReference type="SAM" id="SignalP"/>
    </source>
</evidence>
<feature type="transmembrane region" description="Helical" evidence="12">
    <location>
        <begin position="260"/>
        <end position="283"/>
    </location>
</feature>
<dbReference type="Gene3D" id="3.80.10.10">
    <property type="entry name" value="Ribonuclease Inhibitor"/>
    <property type="match status" value="2"/>
</dbReference>
<keyword evidence="9 12" id="KW-1133">Transmembrane helix</keyword>
<dbReference type="AlphaFoldDB" id="A0A165WZ16"/>
<evidence type="ECO:0000256" key="8">
    <source>
        <dbReference type="ARBA" id="ARBA00022840"/>
    </source>
</evidence>
<dbReference type="OMA" id="VKEDWAS"/>
<evidence type="ECO:0000256" key="11">
    <source>
        <dbReference type="SAM" id="MobiDB-lite"/>
    </source>
</evidence>
<keyword evidence="8" id="KW-0067">ATP-binding</keyword>
<feature type="chain" id="PRO_5043848074" evidence="13">
    <location>
        <begin position="29"/>
        <end position="632"/>
    </location>
</feature>
<evidence type="ECO:0000256" key="1">
    <source>
        <dbReference type="ARBA" id="ARBA00004370"/>
    </source>
</evidence>
<dbReference type="PANTHER" id="PTHR48010:SF55">
    <property type="entry name" value="OS01G0607900 PROTEIN"/>
    <property type="match status" value="1"/>
</dbReference>
<evidence type="ECO:0000256" key="10">
    <source>
        <dbReference type="ARBA" id="ARBA00023136"/>
    </source>
</evidence>
<dbReference type="Gramene" id="KZM97785">
    <property type="protein sequence ID" value="KZM97785"/>
    <property type="gene ID" value="DCAR_014853"/>
</dbReference>
<evidence type="ECO:0000313" key="15">
    <source>
        <dbReference type="Proteomes" id="UP000077755"/>
    </source>
</evidence>
<evidence type="ECO:0000256" key="2">
    <source>
        <dbReference type="ARBA" id="ARBA00022553"/>
    </source>
</evidence>
<dbReference type="FunFam" id="3.80.10.10:FF:000234">
    <property type="entry name" value="Probable inactive receptor kinase RLK902"/>
    <property type="match status" value="1"/>
</dbReference>
<keyword evidence="10 12" id="KW-0472">Membrane</keyword>
<dbReference type="SUPFAM" id="SSF56112">
    <property type="entry name" value="Protein kinase-like (PK-like)"/>
    <property type="match status" value="1"/>
</dbReference>
<dbReference type="SUPFAM" id="SSF52058">
    <property type="entry name" value="L domain-like"/>
    <property type="match status" value="1"/>
</dbReference>
<reference evidence="14" key="1">
    <citation type="journal article" date="2016" name="Nat. Genet.">
        <title>A high-quality carrot genome assembly provides new insights into carotenoid accumulation and asterid genome evolution.</title>
        <authorList>
            <person name="Iorizzo M."/>
            <person name="Ellison S."/>
            <person name="Senalik D."/>
            <person name="Zeng P."/>
            <person name="Satapoomin P."/>
            <person name="Huang J."/>
            <person name="Bowman M."/>
            <person name="Iovene M."/>
            <person name="Sanseverino W."/>
            <person name="Cavagnaro P."/>
            <person name="Yildiz M."/>
            <person name="Macko-Podgorni A."/>
            <person name="Moranska E."/>
            <person name="Grzebelus E."/>
            <person name="Grzebelus D."/>
            <person name="Ashrafi H."/>
            <person name="Zheng Z."/>
            <person name="Cheng S."/>
            <person name="Spooner D."/>
            <person name="Van Deynze A."/>
            <person name="Simon P."/>
        </authorList>
    </citation>
    <scope>NUCLEOTIDE SEQUENCE</scope>
    <source>
        <tissue evidence="14">Leaf</tissue>
    </source>
</reference>
<dbReference type="Proteomes" id="UP000077755">
    <property type="component" value="Chromosome 4"/>
</dbReference>
<keyword evidence="7" id="KW-0547">Nucleotide-binding</keyword>
<accession>A0A165WZ16</accession>
<dbReference type="InterPro" id="IPR013210">
    <property type="entry name" value="LRR_N_plant-typ"/>
</dbReference>
<evidence type="ECO:0000256" key="7">
    <source>
        <dbReference type="ARBA" id="ARBA00022741"/>
    </source>
</evidence>
<name>A0A165WZ16_DAUCS</name>
<comment type="subcellular location">
    <subcellularLocation>
        <location evidence="1">Membrane</location>
    </subcellularLocation>
</comment>
<keyword evidence="3" id="KW-0433">Leucine-rich repeat</keyword>
<dbReference type="InterPro" id="IPR000719">
    <property type="entry name" value="Prot_kinase_dom"/>
</dbReference>
<evidence type="ECO:0000256" key="4">
    <source>
        <dbReference type="ARBA" id="ARBA00022692"/>
    </source>
</evidence>
<dbReference type="KEGG" id="dcr:108218135"/>
<sequence length="632" mass="68985">MGVWSDGRLQILIHAILSAWLLIRRVESEPSHQDKQALLAFISQVPHADRLEWNESDSPCNWVGVYCDPTKSYVAELHLPGIGLLGSIPANTLGNLTQLRVISIRSNGLSGTLPSDFSNLKNLRSLYVQKNKLSGEFPPSLPHLTGLTRLDLSTNSFTGEIPPSINNLTRLTGLFMANNKFSGAIPSLKLENLVDLNVSNNKFNGPIPTTLQKYPQSAFSGNIDLCGGPLTKCKPNISAPSDFASSTHDSPESEIKPKKMSIGLIIAIAGGSAVVVILLFILVSIICMMKRKHDSDEATERREAASARLSAEAVGTSGDGGSKRNKLIFFDNDGAVRKFELDELLRASAEMLGKGSYGASYKAEIDDETVVAVKRLKDATVSEKDFEEQVEVLGTISHENVVPLRGFYYAQNERLLVYDYMPAGSCSMLLHGSRGSGNEPPNWETRVRIATGAARGLAHLHSFGKIVHGNLKSSNILLTSDKDPEATIIDYGLSTFFSNDSPHPDHHRAGGYRAPEVLETRKATLKSDVYSFGVLLLELITGKSPCQQTSTGEEGIDLPRWVQSVVKEDWASEVFDIELMKYEDVEEEMAKLLQIAMTCVATVPNQRPAMLDVVRLIEDTVGSGDPPITIIP</sequence>
<dbReference type="OrthoDB" id="4062651at2759"/>
<keyword evidence="6" id="KW-0677">Repeat</keyword>
<dbReference type="EMBL" id="CP093346">
    <property type="protein sequence ID" value="WOG96648.1"/>
    <property type="molecule type" value="Genomic_DNA"/>
</dbReference>
<reference evidence="14" key="2">
    <citation type="submission" date="2022-03" db="EMBL/GenBank/DDBJ databases">
        <title>Draft title - Genomic analysis of global carrot germplasm unveils the trajectory of domestication and the origin of high carotenoid orange carrot.</title>
        <authorList>
            <person name="Iorizzo M."/>
            <person name="Ellison S."/>
            <person name="Senalik D."/>
            <person name="Macko-Podgorni A."/>
            <person name="Grzebelus D."/>
            <person name="Bostan H."/>
            <person name="Rolling W."/>
            <person name="Curaba J."/>
            <person name="Simon P."/>
        </authorList>
    </citation>
    <scope>NUCLEOTIDE SEQUENCE</scope>
    <source>
        <tissue evidence="14">Leaf</tissue>
    </source>
</reference>
<dbReference type="InterPro" id="IPR032675">
    <property type="entry name" value="LRR_dom_sf"/>
</dbReference>
<dbReference type="FunFam" id="3.30.200.20:FF:000307">
    <property type="entry name" value="pollen receptor-like kinase 1"/>
    <property type="match status" value="1"/>
</dbReference>
<dbReference type="PANTHER" id="PTHR48010">
    <property type="entry name" value="OS05G0588300 PROTEIN"/>
    <property type="match status" value="1"/>
</dbReference>
<evidence type="ECO:0000256" key="12">
    <source>
        <dbReference type="SAM" id="Phobius"/>
    </source>
</evidence>
<dbReference type="Gene3D" id="1.10.510.10">
    <property type="entry name" value="Transferase(Phosphotransferase) domain 1"/>
    <property type="match status" value="1"/>
</dbReference>
<keyword evidence="5 13" id="KW-0732">Signal</keyword>
<dbReference type="CDD" id="cd14066">
    <property type="entry name" value="STKc_IRAK"/>
    <property type="match status" value="1"/>
</dbReference>
<dbReference type="Pfam" id="PF08263">
    <property type="entry name" value="LRRNT_2"/>
    <property type="match status" value="1"/>
</dbReference>
<gene>
    <name evidence="14" type="ORF">DCAR_0415984</name>
</gene>
<keyword evidence="15" id="KW-1185">Reference proteome</keyword>
<dbReference type="Pfam" id="PF00069">
    <property type="entry name" value="Pkinase"/>
    <property type="match status" value="1"/>
</dbReference>
<evidence type="ECO:0000256" key="5">
    <source>
        <dbReference type="ARBA" id="ARBA00022729"/>
    </source>
</evidence>
<proteinExistence type="predicted"/>
<keyword evidence="4 12" id="KW-0812">Transmembrane</keyword>
<dbReference type="InterPro" id="IPR011009">
    <property type="entry name" value="Kinase-like_dom_sf"/>
</dbReference>
<dbReference type="Pfam" id="PF00560">
    <property type="entry name" value="LRR_1"/>
    <property type="match status" value="4"/>
</dbReference>
<evidence type="ECO:0000313" key="14">
    <source>
        <dbReference type="EMBL" id="WOG96648.1"/>
    </source>
</evidence>
<feature type="compositionally biased region" description="Basic and acidic residues" evidence="11">
    <location>
        <begin position="296"/>
        <end position="305"/>
    </location>
</feature>
<feature type="region of interest" description="Disordered" evidence="11">
    <location>
        <begin position="296"/>
        <end position="320"/>
    </location>
</feature>
<feature type="signal peptide" evidence="13">
    <location>
        <begin position="1"/>
        <end position="28"/>
    </location>
</feature>
<dbReference type="GO" id="GO:0004672">
    <property type="term" value="F:protein kinase activity"/>
    <property type="evidence" value="ECO:0007669"/>
    <property type="project" value="InterPro"/>
</dbReference>
<keyword evidence="2" id="KW-0597">Phosphoprotein</keyword>
<dbReference type="FunFam" id="1.10.510.10:FF:000095">
    <property type="entry name" value="protein STRUBBELIG-RECEPTOR FAMILY 8"/>
    <property type="match status" value="1"/>
</dbReference>
<dbReference type="GO" id="GO:0005524">
    <property type="term" value="F:ATP binding"/>
    <property type="evidence" value="ECO:0007669"/>
    <property type="project" value="UniProtKB-KW"/>
</dbReference>